<proteinExistence type="predicted"/>
<organism evidence="2">
    <name type="scientific">Thermofilum pendens</name>
    <dbReference type="NCBI Taxonomy" id="2269"/>
    <lineage>
        <taxon>Archaea</taxon>
        <taxon>Thermoproteota</taxon>
        <taxon>Thermoprotei</taxon>
        <taxon>Thermofilales</taxon>
        <taxon>Thermofilaceae</taxon>
        <taxon>Thermofilum</taxon>
    </lineage>
</organism>
<dbReference type="SUPFAM" id="SSF51726">
    <property type="entry name" value="UROD/MetE-like"/>
    <property type="match status" value="1"/>
</dbReference>
<dbReference type="Pfam" id="PF01208">
    <property type="entry name" value="URO-D"/>
    <property type="match status" value="1"/>
</dbReference>
<dbReference type="EMBL" id="DTBQ01000011">
    <property type="protein sequence ID" value="HGM46182.1"/>
    <property type="molecule type" value="Genomic_DNA"/>
</dbReference>
<dbReference type="AlphaFoldDB" id="A0A7C4D1S6"/>
<dbReference type="InterPro" id="IPR000257">
    <property type="entry name" value="Uroporphyrinogen_deCOase"/>
</dbReference>
<dbReference type="InterPro" id="IPR038071">
    <property type="entry name" value="UROD/MetE-like_sf"/>
</dbReference>
<evidence type="ECO:0000313" key="2">
    <source>
        <dbReference type="EMBL" id="HGM46182.1"/>
    </source>
</evidence>
<dbReference type="GO" id="GO:0004853">
    <property type="term" value="F:uroporphyrinogen decarboxylase activity"/>
    <property type="evidence" value="ECO:0007669"/>
    <property type="project" value="InterPro"/>
</dbReference>
<feature type="domain" description="Uroporphyrinogen decarboxylase (URO-D)" evidence="1">
    <location>
        <begin position="219"/>
        <end position="422"/>
    </location>
</feature>
<sequence length="429" mass="48165">MGVGSVAALEPAELLRERRERLEKAYANRAPDRVPLTLLPAPDLAASYAGLTTEEFCFSWEAQVRVAEKWGSDFNVEGVDSLPYFVPGLEMYLLLLAWVEKPEVAAWARFLMGPFHDILQDKYTKWPGRELAPTAHPQFTGGKFMEADEYRFLAEDPLGFVNERVLPRAFGLLSRGRAELYPALVKLGVELQNFSATMAKVGSLSAQLGYPSFPTGWGYAPLDLISDFLRYPTHTMLDLRRHPDDVKAAVESLTPVLRRCVRASTPPPEVAEKAFGTRTVLVFFPLHLNEMLPPKLFEEFYWPSLREVVQEALSLGAKPWIFFEGNFTPFLHYLEDLPKGRVVAWFERTDLRRAREALGDHVVLMGGLPLSLLMHGSREKVYEEACKLLTEVKEPGGFIFAGGQASPTAATRIENLWAVIEATLACGRY</sequence>
<dbReference type="Gene3D" id="3.20.20.210">
    <property type="match status" value="1"/>
</dbReference>
<accession>A0A7C4D1S6</accession>
<protein>
    <recommendedName>
        <fullName evidence="1">Uroporphyrinogen decarboxylase (URO-D) domain-containing protein</fullName>
    </recommendedName>
</protein>
<dbReference type="GO" id="GO:0006779">
    <property type="term" value="P:porphyrin-containing compound biosynthetic process"/>
    <property type="evidence" value="ECO:0007669"/>
    <property type="project" value="InterPro"/>
</dbReference>
<evidence type="ECO:0000259" key="1">
    <source>
        <dbReference type="Pfam" id="PF01208"/>
    </source>
</evidence>
<dbReference type="PANTHER" id="PTHR47099">
    <property type="entry name" value="METHYLCOBAMIDE:COM METHYLTRANSFERASE MTBA"/>
    <property type="match status" value="1"/>
</dbReference>
<reference evidence="2" key="1">
    <citation type="journal article" date="2020" name="mSystems">
        <title>Genome- and Community-Level Interaction Insights into Carbon Utilization and Element Cycling Functions of Hydrothermarchaeota in Hydrothermal Sediment.</title>
        <authorList>
            <person name="Zhou Z."/>
            <person name="Liu Y."/>
            <person name="Xu W."/>
            <person name="Pan J."/>
            <person name="Luo Z.H."/>
            <person name="Li M."/>
        </authorList>
    </citation>
    <scope>NUCLEOTIDE SEQUENCE</scope>
    <source>
        <strain evidence="2">SpSt-649</strain>
    </source>
</reference>
<dbReference type="PANTHER" id="PTHR47099:SF1">
    <property type="entry name" value="METHYLCOBAMIDE:COM METHYLTRANSFERASE MTBA"/>
    <property type="match status" value="1"/>
</dbReference>
<gene>
    <name evidence="2" type="ORF">ENU21_00315</name>
</gene>
<name>A0A7C4D1S6_THEPE</name>
<comment type="caution">
    <text evidence="2">The sequence shown here is derived from an EMBL/GenBank/DDBJ whole genome shotgun (WGS) entry which is preliminary data.</text>
</comment>
<dbReference type="InterPro" id="IPR052024">
    <property type="entry name" value="Methanogen_methyltrans"/>
</dbReference>